<evidence type="ECO:0000313" key="15">
    <source>
        <dbReference type="EMBL" id="CAK5265315.1"/>
    </source>
</evidence>
<dbReference type="Pfam" id="PF01336">
    <property type="entry name" value="tRNA_anti-codon"/>
    <property type="match status" value="1"/>
</dbReference>
<comment type="subcellular location">
    <subcellularLocation>
        <location evidence="1 9">Nucleus</location>
    </subcellularLocation>
</comment>
<evidence type="ECO:0000256" key="4">
    <source>
        <dbReference type="ARBA" id="ARBA00022723"/>
    </source>
</evidence>
<dbReference type="AlphaFoldDB" id="A0AAD2JW98"/>
<dbReference type="GO" id="GO:0008270">
    <property type="term" value="F:zinc ion binding"/>
    <property type="evidence" value="ECO:0007669"/>
    <property type="project" value="UniProtKB-KW"/>
</dbReference>
<evidence type="ECO:0000256" key="1">
    <source>
        <dbReference type="ARBA" id="ARBA00004123"/>
    </source>
</evidence>
<dbReference type="FunFam" id="2.40.50.140:FF:000064">
    <property type="entry name" value="Replication protein A subunit"/>
    <property type="match status" value="1"/>
</dbReference>
<dbReference type="InterPro" id="IPR031657">
    <property type="entry name" value="REPA_OB_2"/>
</dbReference>
<accession>A0AAD2JW98</accession>
<sequence length="626" mass="69310">MSLSDLSKGSCDALQNAAQGDASVFDTVHTLQVLSVRVVNQNSTGATVPRFRIIVSDGEHFVQAMLATQLNTLVNEDGNGPVKIKKNTIVNVTKMTCNIVQGKRLLIILGLEFFANATEKLGNPVAFAGTEPVAAGGDTPSNDHLQKQQQQQQPSKPPVQQSRPAQSRAAPQQGSSSSHSSASIFPIEGLSPYQNNWTIKARVVQKSDLKHYTNAKGEGKLFNVTLMDETGEIRGTGFNAVADDLFDRFELNKVYFISKARVNIAKKQFSHLTNEYELGFDRNTQVEECTDTVGLPVVQYHFVPLNGLDSQPKDSMCDVLAIAKETGGVESIKSKATGKDVIKRDVTLVDSTGFSVRMTLWGKQAEQFEGSDQVIAFKSVKVGDYNGRSLSFFSSSSMQVNPDTPEAHALRGWYDNEGASQTFAAQPSTGEFTSFGGFSRDKIQPLAEIKTLELGRNEEKPDYFSTRATVVFMKNDNMWYPACQTENCNKKVSDESGNGWFCEKCQKTWPEPNYRYIMSVASADWSDQAWLQGFNDVGELVLGKTANELQEMKQNSETEFGAFMQAASCQTFNFYCRAKTDSYNGQPRIRYGISKILPLNYKEEATVLRDLLQSPWGRNARLRSSH</sequence>
<feature type="compositionally biased region" description="Low complexity" evidence="10">
    <location>
        <begin position="147"/>
        <end position="162"/>
    </location>
</feature>
<evidence type="ECO:0000259" key="14">
    <source>
        <dbReference type="Pfam" id="PF16900"/>
    </source>
</evidence>
<comment type="subunit">
    <text evidence="9">Component of the heterotrimeric canonical replication protein A complex (RPA).</text>
</comment>
<reference evidence="15" key="1">
    <citation type="submission" date="2023-11" db="EMBL/GenBank/DDBJ databases">
        <authorList>
            <person name="De Vega J J."/>
            <person name="De Vega J J."/>
        </authorList>
    </citation>
    <scope>NUCLEOTIDE SEQUENCE</scope>
</reference>
<dbReference type="InterPro" id="IPR047192">
    <property type="entry name" value="Euk_RPA1_DBD_C"/>
</dbReference>
<dbReference type="CDD" id="cd04477">
    <property type="entry name" value="RPA1N"/>
    <property type="match status" value="1"/>
</dbReference>
<comment type="similarity">
    <text evidence="2 9">Belongs to the replication factor A protein 1 family.</text>
</comment>
<dbReference type="CDD" id="cd04475">
    <property type="entry name" value="RPA1_DBD_B"/>
    <property type="match status" value="1"/>
</dbReference>
<dbReference type="FunFam" id="2.40.50.140:FF:000041">
    <property type="entry name" value="Replication protein A subunit"/>
    <property type="match status" value="1"/>
</dbReference>
<dbReference type="GO" id="GO:0000781">
    <property type="term" value="C:chromosome, telomeric region"/>
    <property type="evidence" value="ECO:0007669"/>
    <property type="project" value="UniProtKB-ARBA"/>
</dbReference>
<evidence type="ECO:0000259" key="11">
    <source>
        <dbReference type="Pfam" id="PF01336"/>
    </source>
</evidence>
<evidence type="ECO:0000256" key="2">
    <source>
        <dbReference type="ARBA" id="ARBA00005690"/>
    </source>
</evidence>
<feature type="domain" description="Replication protein A OB" evidence="14">
    <location>
        <begin position="306"/>
        <end position="401"/>
    </location>
</feature>
<dbReference type="GO" id="GO:0006281">
    <property type="term" value="P:DNA repair"/>
    <property type="evidence" value="ECO:0007669"/>
    <property type="project" value="InterPro"/>
</dbReference>
<dbReference type="NCBIfam" id="TIGR00617">
    <property type="entry name" value="rpa1"/>
    <property type="match status" value="1"/>
</dbReference>
<evidence type="ECO:0000256" key="3">
    <source>
        <dbReference type="ARBA" id="ARBA00022705"/>
    </source>
</evidence>
<feature type="domain" description="Replication factor-A protein 1 N-terminal" evidence="12">
    <location>
        <begin position="12"/>
        <end position="113"/>
    </location>
</feature>
<evidence type="ECO:0000256" key="9">
    <source>
        <dbReference type="RuleBase" id="RU364130"/>
    </source>
</evidence>
<keyword evidence="4 9" id="KW-0479">Metal-binding</keyword>
<evidence type="ECO:0000313" key="16">
    <source>
        <dbReference type="Proteomes" id="UP001295794"/>
    </source>
</evidence>
<evidence type="ECO:0000256" key="8">
    <source>
        <dbReference type="ARBA" id="ARBA00023242"/>
    </source>
</evidence>
<evidence type="ECO:0000259" key="13">
    <source>
        <dbReference type="Pfam" id="PF08646"/>
    </source>
</evidence>
<comment type="function">
    <text evidence="9">As part of the replication protein A (RPA/RP-A), a single-stranded DNA-binding heterotrimeric complex, may play an essential role in DNA replication, recombination and repair. Binds and stabilizes single-stranded DNA intermediates, preventing complementary DNA reannealing and recruiting different proteins involved in DNA metabolism.</text>
</comment>
<dbReference type="InterPro" id="IPR004365">
    <property type="entry name" value="NA-bd_OB_tRNA"/>
</dbReference>
<dbReference type="PANTHER" id="PTHR47165:SF4">
    <property type="entry name" value="OS03G0429900 PROTEIN"/>
    <property type="match status" value="1"/>
</dbReference>
<comment type="caution">
    <text evidence="15">The sequence shown here is derived from an EMBL/GenBank/DDBJ whole genome shotgun (WGS) entry which is preliminary data.</text>
</comment>
<dbReference type="PANTHER" id="PTHR47165">
    <property type="entry name" value="OS03G0429900 PROTEIN"/>
    <property type="match status" value="1"/>
</dbReference>
<name>A0AAD2JW98_9AGAR</name>
<dbReference type="SUPFAM" id="SSF50249">
    <property type="entry name" value="Nucleic acid-binding proteins"/>
    <property type="match status" value="4"/>
</dbReference>
<keyword evidence="7 9" id="KW-0238">DNA-binding</keyword>
<evidence type="ECO:0000259" key="12">
    <source>
        <dbReference type="Pfam" id="PF04057"/>
    </source>
</evidence>
<proteinExistence type="inferred from homology"/>
<keyword evidence="8 9" id="KW-0539">Nucleus</keyword>
<dbReference type="GO" id="GO:0007004">
    <property type="term" value="P:telomere maintenance via telomerase"/>
    <property type="evidence" value="ECO:0007669"/>
    <property type="project" value="UniProtKB-ARBA"/>
</dbReference>
<dbReference type="GO" id="GO:0006310">
    <property type="term" value="P:DNA recombination"/>
    <property type="evidence" value="ECO:0007669"/>
    <property type="project" value="InterPro"/>
</dbReference>
<feature type="domain" description="Replication factor A C-terminal" evidence="13">
    <location>
        <begin position="463"/>
        <end position="607"/>
    </location>
</feature>
<feature type="region of interest" description="Disordered" evidence="10">
    <location>
        <begin position="129"/>
        <end position="182"/>
    </location>
</feature>
<dbReference type="CDD" id="cd04474">
    <property type="entry name" value="RPA1_DBD_A"/>
    <property type="match status" value="1"/>
</dbReference>
<feature type="domain" description="OB" evidence="11">
    <location>
        <begin position="197"/>
        <end position="270"/>
    </location>
</feature>
<dbReference type="InterPro" id="IPR012340">
    <property type="entry name" value="NA-bd_OB-fold"/>
</dbReference>
<dbReference type="FunFam" id="2.40.50.140:FF:000090">
    <property type="entry name" value="Replication protein A subunit"/>
    <property type="match status" value="1"/>
</dbReference>
<dbReference type="Proteomes" id="UP001295794">
    <property type="component" value="Unassembled WGS sequence"/>
</dbReference>
<evidence type="ECO:0000256" key="10">
    <source>
        <dbReference type="SAM" id="MobiDB-lite"/>
    </source>
</evidence>
<protein>
    <recommendedName>
        <fullName evidence="9">Replication protein A subunit</fullName>
    </recommendedName>
</protein>
<evidence type="ECO:0000256" key="6">
    <source>
        <dbReference type="ARBA" id="ARBA00022833"/>
    </source>
</evidence>
<dbReference type="Pfam" id="PF08646">
    <property type="entry name" value="Rep_fac-A_C"/>
    <property type="match status" value="1"/>
</dbReference>
<feature type="compositionally biased region" description="Polar residues" evidence="10">
    <location>
        <begin position="163"/>
        <end position="174"/>
    </location>
</feature>
<organism evidence="15 16">
    <name type="scientific">Mycena citricolor</name>
    <dbReference type="NCBI Taxonomy" id="2018698"/>
    <lineage>
        <taxon>Eukaryota</taxon>
        <taxon>Fungi</taxon>
        <taxon>Dikarya</taxon>
        <taxon>Basidiomycota</taxon>
        <taxon>Agaricomycotina</taxon>
        <taxon>Agaricomycetes</taxon>
        <taxon>Agaricomycetidae</taxon>
        <taxon>Agaricales</taxon>
        <taxon>Marasmiineae</taxon>
        <taxon>Mycenaceae</taxon>
        <taxon>Mycena</taxon>
    </lineage>
</organism>
<dbReference type="Gene3D" id="2.40.50.140">
    <property type="entry name" value="Nucleic acid-binding proteins"/>
    <property type="match status" value="4"/>
</dbReference>
<dbReference type="InterPro" id="IPR013955">
    <property type="entry name" value="Rep_factor-A_C"/>
</dbReference>
<keyword evidence="6 9" id="KW-0862">Zinc</keyword>
<dbReference type="GO" id="GO:0003677">
    <property type="term" value="F:DNA binding"/>
    <property type="evidence" value="ECO:0007669"/>
    <property type="project" value="UniProtKB-KW"/>
</dbReference>
<dbReference type="Pfam" id="PF04057">
    <property type="entry name" value="Rep-A_N"/>
    <property type="match status" value="1"/>
</dbReference>
<keyword evidence="16" id="KW-1185">Reference proteome</keyword>
<keyword evidence="3 9" id="KW-0235">DNA replication</keyword>
<dbReference type="InterPro" id="IPR004591">
    <property type="entry name" value="Rfa1"/>
</dbReference>
<evidence type="ECO:0000256" key="5">
    <source>
        <dbReference type="ARBA" id="ARBA00022771"/>
    </source>
</evidence>
<dbReference type="CDD" id="cd04476">
    <property type="entry name" value="RPA1_DBD_C"/>
    <property type="match status" value="1"/>
</dbReference>
<dbReference type="Pfam" id="PF16900">
    <property type="entry name" value="REPA_OB_2"/>
    <property type="match status" value="1"/>
</dbReference>
<gene>
    <name evidence="15" type="ORF">MYCIT1_LOCUS6191</name>
</gene>
<dbReference type="GO" id="GO:0006260">
    <property type="term" value="P:DNA replication"/>
    <property type="evidence" value="ECO:0007669"/>
    <property type="project" value="UniProtKB-KW"/>
</dbReference>
<dbReference type="EMBL" id="CAVNYO010000085">
    <property type="protein sequence ID" value="CAK5265315.1"/>
    <property type="molecule type" value="Genomic_DNA"/>
</dbReference>
<dbReference type="InterPro" id="IPR007199">
    <property type="entry name" value="Rep_factor-A_N"/>
</dbReference>
<keyword evidence="5 9" id="KW-0863">Zinc-finger</keyword>
<dbReference type="GO" id="GO:0005662">
    <property type="term" value="C:DNA replication factor A complex"/>
    <property type="evidence" value="ECO:0007669"/>
    <property type="project" value="UniProtKB-ARBA"/>
</dbReference>
<evidence type="ECO:0000256" key="7">
    <source>
        <dbReference type="ARBA" id="ARBA00023125"/>
    </source>
</evidence>